<dbReference type="Pfam" id="PF17338">
    <property type="entry name" value="GP88"/>
    <property type="match status" value="1"/>
</dbReference>
<gene>
    <name evidence="2" type="ORF">ETAA1_03500</name>
</gene>
<reference evidence="2 3" key="1">
    <citation type="submission" date="2019-02" db="EMBL/GenBank/DDBJ databases">
        <title>Deep-cultivation of Planctomycetes and their phenomic and genomic characterization uncovers novel biology.</title>
        <authorList>
            <person name="Wiegand S."/>
            <person name="Jogler M."/>
            <person name="Boedeker C."/>
            <person name="Pinto D."/>
            <person name="Vollmers J."/>
            <person name="Rivas-Marin E."/>
            <person name="Kohn T."/>
            <person name="Peeters S.H."/>
            <person name="Heuer A."/>
            <person name="Rast P."/>
            <person name="Oberbeckmann S."/>
            <person name="Bunk B."/>
            <person name="Jeske O."/>
            <person name="Meyerdierks A."/>
            <person name="Storesund J.E."/>
            <person name="Kallscheuer N."/>
            <person name="Luecker S."/>
            <person name="Lage O.M."/>
            <person name="Pohl T."/>
            <person name="Merkel B.J."/>
            <person name="Hornburger P."/>
            <person name="Mueller R.-W."/>
            <person name="Bruemmer F."/>
            <person name="Labrenz M."/>
            <person name="Spormann A.M."/>
            <person name="Op den Camp H."/>
            <person name="Overmann J."/>
            <person name="Amann R."/>
            <person name="Jetten M.S.M."/>
            <person name="Mascher T."/>
            <person name="Medema M.H."/>
            <person name="Devos D.P."/>
            <person name="Kaster A.-K."/>
            <person name="Ovreas L."/>
            <person name="Rohde M."/>
            <person name="Galperin M.Y."/>
            <person name="Jogler C."/>
        </authorList>
    </citation>
    <scope>NUCLEOTIDE SEQUENCE [LARGE SCALE GENOMIC DNA]</scope>
    <source>
        <strain evidence="2 3">ETA_A1</strain>
    </source>
</reference>
<dbReference type="KEGG" id="uli:ETAA1_03500"/>
<dbReference type="OrthoDB" id="264324at2"/>
<feature type="domain" description="Gene product 88" evidence="1">
    <location>
        <begin position="14"/>
        <end position="228"/>
    </location>
</feature>
<evidence type="ECO:0000313" key="2">
    <source>
        <dbReference type="EMBL" id="QDU18462.1"/>
    </source>
</evidence>
<accession>A0A517XLT8</accession>
<dbReference type="InterPro" id="IPR020290">
    <property type="entry name" value="Gp88"/>
</dbReference>
<evidence type="ECO:0000259" key="1">
    <source>
        <dbReference type="Pfam" id="PF17338"/>
    </source>
</evidence>
<dbReference type="RefSeq" id="WP_145233772.1">
    <property type="nucleotide sequence ID" value="NZ_CP036273.1"/>
</dbReference>
<dbReference type="Proteomes" id="UP000319576">
    <property type="component" value="Chromosome"/>
</dbReference>
<dbReference type="AlphaFoldDB" id="A0A517XLT8"/>
<evidence type="ECO:0000313" key="3">
    <source>
        <dbReference type="Proteomes" id="UP000319576"/>
    </source>
</evidence>
<dbReference type="EMBL" id="CP036273">
    <property type="protein sequence ID" value="QDU18462.1"/>
    <property type="molecule type" value="Genomic_DNA"/>
</dbReference>
<proteinExistence type="predicted"/>
<sequence length="256" mass="28049">MARHPLKFGQGNGKLPPTVTTFSLAAGWSCPFASACLSRANRRTGRIRDGRHTQFRCYAASMEARRPSVRRARWHNLQALRACRTAEQMTSLLLDSLSPFARLVRVHDSGDFFSQDYFDAWLAVARARPQSTLYAYTKAAPLWVARLDQVGNGHTPGPVPNLVLTASRGGTHDDLIDEYGLRSARVVFSEQEADDLGLDVDHDDSHAMAHGPDFALLLHGTQPPGTPAARAVAALRRSGFYGYGPSTRLPLRLVAG</sequence>
<organism evidence="2 3">
    <name type="scientific">Urbifossiella limnaea</name>
    <dbReference type="NCBI Taxonomy" id="2528023"/>
    <lineage>
        <taxon>Bacteria</taxon>
        <taxon>Pseudomonadati</taxon>
        <taxon>Planctomycetota</taxon>
        <taxon>Planctomycetia</taxon>
        <taxon>Gemmatales</taxon>
        <taxon>Gemmataceae</taxon>
        <taxon>Urbifossiella</taxon>
    </lineage>
</organism>
<keyword evidence="3" id="KW-1185">Reference proteome</keyword>
<name>A0A517XLT8_9BACT</name>
<protein>
    <recommendedName>
        <fullName evidence="1">Gene product 88 domain-containing protein</fullName>
    </recommendedName>
</protein>